<dbReference type="InterPro" id="IPR003511">
    <property type="entry name" value="HORMA_dom"/>
</dbReference>
<keyword evidence="5" id="KW-0539">Nucleus</keyword>
<evidence type="ECO:0000256" key="6">
    <source>
        <dbReference type="ARBA" id="ARBA00023306"/>
    </source>
</evidence>
<dbReference type="SUPFAM" id="SSF56019">
    <property type="entry name" value="The spindle assembly checkpoint protein mad2"/>
    <property type="match status" value="1"/>
</dbReference>
<accession>A0A642VEB1</accession>
<dbReference type="GO" id="GO:0051301">
    <property type="term" value="P:cell division"/>
    <property type="evidence" value="ECO:0007669"/>
    <property type="project" value="UniProtKB-KW"/>
</dbReference>
<evidence type="ECO:0000256" key="3">
    <source>
        <dbReference type="ARBA" id="ARBA00022618"/>
    </source>
</evidence>
<organism evidence="8 9">
    <name type="scientific">Trichomonascus ciferrii</name>
    <dbReference type="NCBI Taxonomy" id="44093"/>
    <lineage>
        <taxon>Eukaryota</taxon>
        <taxon>Fungi</taxon>
        <taxon>Dikarya</taxon>
        <taxon>Ascomycota</taxon>
        <taxon>Saccharomycotina</taxon>
        <taxon>Dipodascomycetes</taxon>
        <taxon>Dipodascales</taxon>
        <taxon>Trichomonascaceae</taxon>
        <taxon>Trichomonascus</taxon>
        <taxon>Trichomonascus ciferrii complex</taxon>
    </lineage>
</organism>
<dbReference type="PANTHER" id="PTHR11842">
    <property type="entry name" value="MITOTIC SPINDLE ASSEMBLY CHECKPOINT PROTEIN MAD2"/>
    <property type="match status" value="1"/>
</dbReference>
<proteinExistence type="inferred from homology"/>
<evidence type="ECO:0000259" key="7">
    <source>
        <dbReference type="PROSITE" id="PS50815"/>
    </source>
</evidence>
<evidence type="ECO:0000313" key="8">
    <source>
        <dbReference type="EMBL" id="KAA8917729.1"/>
    </source>
</evidence>
<feature type="domain" description="HORMA" evidence="7">
    <location>
        <begin position="21"/>
        <end position="207"/>
    </location>
</feature>
<sequence length="214" mass="23690">MSVAPPQESSAAPTRSNVPLKGSAKLVAEFFEYSINSILYQRGIYPSEDFQVVRKWDLNMLVTVDSNVKAYIKKIMSQLHKWLVGGKISKLVVVITSKDSGEVVERWQFDVSVMAGGGDGDSQEGAAQKSQEDIQKEIQSIIRQITASVTFLPELQGRCTFNVLVYADGDADVPKEWGDSDPKDVKNAEQVQLRSFSTQSHKIDTLVAYKLGDD</sequence>
<dbReference type="GO" id="GO:0000776">
    <property type="term" value="C:kinetochore"/>
    <property type="evidence" value="ECO:0007669"/>
    <property type="project" value="TreeGrafter"/>
</dbReference>
<dbReference type="GO" id="GO:0005737">
    <property type="term" value="C:cytoplasm"/>
    <property type="evidence" value="ECO:0007669"/>
    <property type="project" value="TreeGrafter"/>
</dbReference>
<gene>
    <name evidence="8" type="ORF">TRICI_000116</name>
</gene>
<evidence type="ECO:0000256" key="5">
    <source>
        <dbReference type="ARBA" id="ARBA00023242"/>
    </source>
</evidence>
<dbReference type="EMBL" id="SWFS01000013">
    <property type="protein sequence ID" value="KAA8917729.1"/>
    <property type="molecule type" value="Genomic_DNA"/>
</dbReference>
<dbReference type="VEuPathDB" id="FungiDB:TRICI_000116"/>
<dbReference type="OrthoDB" id="1806at2759"/>
<name>A0A642VEB1_9ASCO</name>
<dbReference type="InterPro" id="IPR036570">
    <property type="entry name" value="HORMA_dom_sf"/>
</dbReference>
<evidence type="ECO:0000256" key="4">
    <source>
        <dbReference type="ARBA" id="ARBA00022776"/>
    </source>
</evidence>
<dbReference type="PROSITE" id="PS50815">
    <property type="entry name" value="HORMA"/>
    <property type="match status" value="1"/>
</dbReference>
<evidence type="ECO:0000313" key="9">
    <source>
        <dbReference type="Proteomes" id="UP000761534"/>
    </source>
</evidence>
<dbReference type="FunFam" id="3.30.900.10:FF:000002">
    <property type="entry name" value="Mitotic spindle assembly checkpoint protein MAD2A"/>
    <property type="match status" value="1"/>
</dbReference>
<evidence type="ECO:0000256" key="2">
    <source>
        <dbReference type="ARBA" id="ARBA00010348"/>
    </source>
</evidence>
<protein>
    <recommendedName>
        <fullName evidence="7">HORMA domain-containing protein</fullName>
    </recommendedName>
</protein>
<dbReference type="Proteomes" id="UP000761534">
    <property type="component" value="Unassembled WGS sequence"/>
</dbReference>
<reference evidence="8" key="1">
    <citation type="journal article" date="2019" name="G3 (Bethesda)">
        <title>Genome Assemblies of Two Rare Opportunistic Yeast Pathogens: Diutina rugosa (syn. Candida rugosa) and Trichomonascus ciferrii (syn. Candida ciferrii).</title>
        <authorList>
            <person name="Mixao V."/>
            <person name="Saus E."/>
            <person name="Hansen A.P."/>
            <person name="Lass-Florl C."/>
            <person name="Gabaldon T."/>
        </authorList>
    </citation>
    <scope>NUCLEOTIDE SEQUENCE</scope>
    <source>
        <strain evidence="8">CBS 4856</strain>
    </source>
</reference>
<dbReference type="GO" id="GO:0033597">
    <property type="term" value="C:mitotic checkpoint complex"/>
    <property type="evidence" value="ECO:0007669"/>
    <property type="project" value="UniProtKB-ARBA"/>
</dbReference>
<dbReference type="GO" id="GO:0007094">
    <property type="term" value="P:mitotic spindle assembly checkpoint signaling"/>
    <property type="evidence" value="ECO:0007669"/>
    <property type="project" value="TreeGrafter"/>
</dbReference>
<dbReference type="GO" id="GO:0005654">
    <property type="term" value="C:nucleoplasm"/>
    <property type="evidence" value="ECO:0007669"/>
    <property type="project" value="TreeGrafter"/>
</dbReference>
<evidence type="ECO:0000256" key="1">
    <source>
        <dbReference type="ARBA" id="ARBA00004123"/>
    </source>
</evidence>
<dbReference type="Pfam" id="PF02301">
    <property type="entry name" value="HORMA"/>
    <property type="match status" value="1"/>
</dbReference>
<dbReference type="Gene3D" id="3.30.900.10">
    <property type="entry name" value="HORMA domain"/>
    <property type="match status" value="1"/>
</dbReference>
<comment type="caution">
    <text evidence="8">The sequence shown here is derived from an EMBL/GenBank/DDBJ whole genome shotgun (WGS) entry which is preliminary data.</text>
</comment>
<dbReference type="InterPro" id="IPR045091">
    <property type="entry name" value="Mad2-like"/>
</dbReference>
<comment type="subcellular location">
    <subcellularLocation>
        <location evidence="1">Nucleus</location>
    </subcellularLocation>
</comment>
<keyword evidence="3" id="KW-0132">Cell division</keyword>
<keyword evidence="9" id="KW-1185">Reference proteome</keyword>
<keyword evidence="4" id="KW-0498">Mitosis</keyword>
<comment type="similarity">
    <text evidence="2">Belongs to the MAD2 family.</text>
</comment>
<dbReference type="PANTHER" id="PTHR11842:SF11">
    <property type="entry name" value="MITOTIC SPINDLE ASSEMBLY CHECKPOINT PROTEIN MAD2A"/>
    <property type="match status" value="1"/>
</dbReference>
<keyword evidence="6" id="KW-0131">Cell cycle</keyword>
<dbReference type="AlphaFoldDB" id="A0A642VEB1"/>